<dbReference type="STRING" id="44742.AXF13_02965"/>
<keyword evidence="2" id="KW-1185">Reference proteome</keyword>
<name>A0A0X8JI95_9BACT</name>
<sequence length="80" mass="8508">MYNIYRNARRAALFFLFCLLTALVGLPIRGALATAAHESAGFATVQAEQRADAAMPRSVAAVLPAAPGQNIPRGETYCGR</sequence>
<proteinExistence type="predicted"/>
<dbReference type="EMBL" id="CP014229">
    <property type="protein sequence ID" value="AMD89156.1"/>
    <property type="molecule type" value="Genomic_DNA"/>
</dbReference>
<evidence type="ECO:0000313" key="2">
    <source>
        <dbReference type="Proteomes" id="UP000069241"/>
    </source>
</evidence>
<dbReference type="KEGG" id="dfi:AXF13_02965"/>
<reference evidence="2" key="1">
    <citation type="submission" date="2016-02" db="EMBL/GenBank/DDBJ databases">
        <authorList>
            <person name="Holder M.E."/>
            <person name="Ajami N.J."/>
            <person name="Petrosino J.F."/>
        </authorList>
    </citation>
    <scope>NUCLEOTIDE SEQUENCE [LARGE SCALE GENOMIC DNA]</scope>
    <source>
        <strain evidence="2">CCUG 45958</strain>
    </source>
</reference>
<evidence type="ECO:0000313" key="1">
    <source>
        <dbReference type="EMBL" id="AMD89156.1"/>
    </source>
</evidence>
<gene>
    <name evidence="1" type="ORF">AXF13_02965</name>
</gene>
<dbReference type="AlphaFoldDB" id="A0A0X8JI95"/>
<accession>A0A0X8JI95</accession>
<organism evidence="1 2">
    <name type="scientific">Desulfovibrio fairfieldensis</name>
    <dbReference type="NCBI Taxonomy" id="44742"/>
    <lineage>
        <taxon>Bacteria</taxon>
        <taxon>Pseudomonadati</taxon>
        <taxon>Thermodesulfobacteriota</taxon>
        <taxon>Desulfovibrionia</taxon>
        <taxon>Desulfovibrionales</taxon>
        <taxon>Desulfovibrionaceae</taxon>
        <taxon>Desulfovibrio</taxon>
    </lineage>
</organism>
<dbReference type="Proteomes" id="UP000069241">
    <property type="component" value="Chromosome"/>
</dbReference>
<protein>
    <submittedName>
        <fullName evidence="1">Uncharacterized protein</fullName>
    </submittedName>
</protein>
<dbReference type="RefSeq" id="WP_008686094.1">
    <property type="nucleotide sequence ID" value="NZ_CP014229.1"/>
</dbReference>